<dbReference type="InterPro" id="IPR017946">
    <property type="entry name" value="PLC-like_Pdiesterase_TIM-brl"/>
</dbReference>
<keyword evidence="1" id="KW-0812">Transmembrane</keyword>
<feature type="transmembrane region" description="Helical" evidence="1">
    <location>
        <begin position="32"/>
        <end position="61"/>
    </location>
</feature>
<keyword evidence="1" id="KW-0472">Membrane</keyword>
<reference evidence="4" key="1">
    <citation type="journal article" date="2019" name="Int. J. Syst. Evol. Microbiol.">
        <title>The Global Catalogue of Microorganisms (GCM) 10K type strain sequencing project: providing services to taxonomists for standard genome sequencing and annotation.</title>
        <authorList>
            <consortium name="The Broad Institute Genomics Platform"/>
            <consortium name="The Broad Institute Genome Sequencing Center for Infectious Disease"/>
            <person name="Wu L."/>
            <person name="Ma J."/>
        </authorList>
    </citation>
    <scope>NUCLEOTIDE SEQUENCE [LARGE SCALE GENOMIC DNA]</scope>
    <source>
        <strain evidence="4">CGMCC 1.8985</strain>
    </source>
</reference>
<comment type="caution">
    <text evidence="3">The sequence shown here is derived from an EMBL/GenBank/DDBJ whole genome shotgun (WGS) entry which is preliminary data.</text>
</comment>
<dbReference type="Proteomes" id="UP000599009">
    <property type="component" value="Unassembled WGS sequence"/>
</dbReference>
<dbReference type="Gene3D" id="3.20.20.190">
    <property type="entry name" value="Phosphatidylinositol (PI) phosphodiesterase"/>
    <property type="match status" value="1"/>
</dbReference>
<feature type="transmembrane region" description="Helical" evidence="1">
    <location>
        <begin position="81"/>
        <end position="103"/>
    </location>
</feature>
<dbReference type="EMBL" id="BMME01000001">
    <property type="protein sequence ID" value="GGK03544.1"/>
    <property type="molecule type" value="Genomic_DNA"/>
</dbReference>
<dbReference type="PROSITE" id="PS51704">
    <property type="entry name" value="GP_PDE"/>
    <property type="match status" value="1"/>
</dbReference>
<dbReference type="SUPFAM" id="SSF51695">
    <property type="entry name" value="PLC-like phosphodiesterases"/>
    <property type="match status" value="1"/>
</dbReference>
<feature type="transmembrane region" description="Helical" evidence="1">
    <location>
        <begin position="229"/>
        <end position="249"/>
    </location>
</feature>
<evidence type="ECO:0000313" key="4">
    <source>
        <dbReference type="Proteomes" id="UP000599009"/>
    </source>
</evidence>
<feature type="domain" description="GP-PDE" evidence="2">
    <location>
        <begin position="356"/>
        <end position="588"/>
    </location>
</feature>
<keyword evidence="4" id="KW-1185">Reference proteome</keyword>
<name>A0ABQ2EAE9_9GAMM</name>
<organism evidence="3 4">
    <name type="scientific">Luteimonas terricola</name>
    <dbReference type="NCBI Taxonomy" id="645597"/>
    <lineage>
        <taxon>Bacteria</taxon>
        <taxon>Pseudomonadati</taxon>
        <taxon>Pseudomonadota</taxon>
        <taxon>Gammaproteobacteria</taxon>
        <taxon>Lysobacterales</taxon>
        <taxon>Lysobacteraceae</taxon>
        <taxon>Luteimonas</taxon>
    </lineage>
</organism>
<dbReference type="InterPro" id="IPR030395">
    <property type="entry name" value="GP_PDE_dom"/>
</dbReference>
<gene>
    <name evidence="3" type="ORF">GCM10011394_10730</name>
</gene>
<evidence type="ECO:0000313" key="3">
    <source>
        <dbReference type="EMBL" id="GGK03544.1"/>
    </source>
</evidence>
<protein>
    <recommendedName>
        <fullName evidence="2">GP-PDE domain-containing protein</fullName>
    </recommendedName>
</protein>
<sequence length="610" mass="66081">MPRKTTDDRQLLRGIVVHDIRRDLRRHLRPMLAWYLLFTVFATVAAAPLTTWSLAALLHWIERPLAGDFDGVVDNLLALTWLMLAGALAWYVVMLQQAGMLLVSASHGCRYRTAAAALLGMLRRAGPLAALAACQVLAHALLALPWLVIGGVLYRVFLGGYDPYYVVAARPPALWWFLGSFLPVLAVGLLLHATLYFRWLLATPALVLEGLSPVAALLRSRVLTRGRHLRIAVLVVAVALTVAAMPLVVTELYDRAATPLLDWLPGHRLLVSAGMLAYLTLYAATVLGVLLLGTTLNTLLVRALFHRLGGARGARAIPATPPRPGRFVWGAEVAFLGVALVQATIAVASMNLRTDVSVTAHRGAALVAPENTLAAFQAAIEAGADAIELDVRLSADGAVVVLHDSDFRRIASDPRAVVETPLSAMRDIDIGSWFDPAFSGERIATLAEALAFIDRRALALVELKPDADNAQALLEAALLEVQRGGYGDVVMLASLSPELVRAARAAAPQARLALFTNAALPGTARRTDFDMLGLNHLQVDAAAVAEARRRGYLLQAWTVNDPVRMARYMDLGVDDISTDVPAEAVRLRTERAALTEVELLLVRLHSWFRR</sequence>
<feature type="transmembrane region" description="Helical" evidence="1">
    <location>
        <begin position="269"/>
        <end position="292"/>
    </location>
</feature>
<evidence type="ECO:0000256" key="1">
    <source>
        <dbReference type="SAM" id="Phobius"/>
    </source>
</evidence>
<dbReference type="PANTHER" id="PTHR46211:SF1">
    <property type="entry name" value="GLYCEROPHOSPHODIESTER PHOSPHODIESTERASE, CYTOPLASMIC"/>
    <property type="match status" value="1"/>
</dbReference>
<evidence type="ECO:0000259" key="2">
    <source>
        <dbReference type="PROSITE" id="PS51704"/>
    </source>
</evidence>
<feature type="transmembrane region" description="Helical" evidence="1">
    <location>
        <begin position="333"/>
        <end position="352"/>
    </location>
</feature>
<dbReference type="PANTHER" id="PTHR46211">
    <property type="entry name" value="GLYCEROPHOSPHORYL DIESTER PHOSPHODIESTERASE"/>
    <property type="match status" value="1"/>
</dbReference>
<accession>A0ABQ2EAE9</accession>
<proteinExistence type="predicted"/>
<dbReference type="RefSeq" id="WP_132984986.1">
    <property type="nucleotide sequence ID" value="NZ_BMME01000001.1"/>
</dbReference>
<dbReference type="Pfam" id="PF03009">
    <property type="entry name" value="GDPD"/>
    <property type="match status" value="1"/>
</dbReference>
<keyword evidence="1" id="KW-1133">Transmembrane helix</keyword>
<feature type="transmembrane region" description="Helical" evidence="1">
    <location>
        <begin position="174"/>
        <end position="197"/>
    </location>
</feature>
<feature type="transmembrane region" description="Helical" evidence="1">
    <location>
        <begin position="128"/>
        <end position="154"/>
    </location>
</feature>